<feature type="compositionally biased region" description="Low complexity" evidence="7">
    <location>
        <begin position="185"/>
        <end position="203"/>
    </location>
</feature>
<dbReference type="PROSITE" id="PS50103">
    <property type="entry name" value="ZF_C3H1"/>
    <property type="match status" value="1"/>
</dbReference>
<comment type="caution">
    <text evidence="9">The sequence shown here is derived from an EMBL/GenBank/DDBJ whole genome shotgun (WGS) entry which is preliminary data.</text>
</comment>
<keyword evidence="2 6" id="KW-0479">Metal-binding</keyword>
<keyword evidence="4 6" id="KW-0862">Zinc</keyword>
<dbReference type="GO" id="GO:0008270">
    <property type="term" value="F:zinc ion binding"/>
    <property type="evidence" value="ECO:0007669"/>
    <property type="project" value="UniProtKB-KW"/>
</dbReference>
<dbReference type="OrthoDB" id="20729at2759"/>
<evidence type="ECO:0000313" key="10">
    <source>
        <dbReference type="Proteomes" id="UP000383932"/>
    </source>
</evidence>
<accession>A0A5N5QS57</accession>
<dbReference type="Gene3D" id="4.10.1000.10">
    <property type="entry name" value="Zinc finger, CCCH-type"/>
    <property type="match status" value="1"/>
</dbReference>
<gene>
    <name evidence="9" type="ORF">CTheo_2090</name>
</gene>
<evidence type="ECO:0000256" key="4">
    <source>
        <dbReference type="ARBA" id="ARBA00022833"/>
    </source>
</evidence>
<evidence type="ECO:0000259" key="8">
    <source>
        <dbReference type="PROSITE" id="PS50103"/>
    </source>
</evidence>
<feature type="zinc finger region" description="C3H1-type" evidence="6">
    <location>
        <begin position="5"/>
        <end position="32"/>
    </location>
</feature>
<dbReference type="InterPro" id="IPR041367">
    <property type="entry name" value="Znf-CCCH_4"/>
</dbReference>
<feature type="compositionally biased region" description="Polar residues" evidence="7">
    <location>
        <begin position="247"/>
        <end position="265"/>
    </location>
</feature>
<feature type="region of interest" description="Disordered" evidence="7">
    <location>
        <begin position="238"/>
        <end position="274"/>
    </location>
</feature>
<dbReference type="InterPro" id="IPR051767">
    <property type="entry name" value="Nucleoporin_NUP42"/>
</dbReference>
<dbReference type="InterPro" id="IPR000571">
    <property type="entry name" value="Znf_CCCH"/>
</dbReference>
<dbReference type="SUPFAM" id="SSF90229">
    <property type="entry name" value="CCCH zinc finger"/>
    <property type="match status" value="1"/>
</dbReference>
<evidence type="ECO:0000313" key="9">
    <source>
        <dbReference type="EMBL" id="KAB5594459.1"/>
    </source>
</evidence>
<dbReference type="PANTHER" id="PTHR46527:SF1">
    <property type="entry name" value="NUCLEOPORIN NUP42"/>
    <property type="match status" value="1"/>
</dbReference>
<dbReference type="AlphaFoldDB" id="A0A5N5QS57"/>
<keyword evidence="10" id="KW-1185">Reference proteome</keyword>
<evidence type="ECO:0000256" key="1">
    <source>
        <dbReference type="ARBA" id="ARBA00004123"/>
    </source>
</evidence>
<feature type="region of interest" description="Disordered" evidence="7">
    <location>
        <begin position="586"/>
        <end position="609"/>
    </location>
</feature>
<dbReference type="GO" id="GO:0005634">
    <property type="term" value="C:nucleus"/>
    <property type="evidence" value="ECO:0007669"/>
    <property type="project" value="UniProtKB-SubCell"/>
</dbReference>
<evidence type="ECO:0000256" key="5">
    <source>
        <dbReference type="ARBA" id="ARBA00023242"/>
    </source>
</evidence>
<feature type="region of interest" description="Disordered" evidence="7">
    <location>
        <begin position="155"/>
        <end position="214"/>
    </location>
</feature>
<evidence type="ECO:0000256" key="6">
    <source>
        <dbReference type="PROSITE-ProRule" id="PRU00723"/>
    </source>
</evidence>
<feature type="domain" description="C3H1-type" evidence="8">
    <location>
        <begin position="5"/>
        <end position="32"/>
    </location>
</feature>
<dbReference type="EMBL" id="SSOP01000020">
    <property type="protein sequence ID" value="KAB5594459.1"/>
    <property type="molecule type" value="Genomic_DNA"/>
</dbReference>
<keyword evidence="3 6" id="KW-0863">Zinc-finger</keyword>
<name>A0A5N5QS57_9AGAM</name>
<keyword evidence="5" id="KW-0539">Nucleus</keyword>
<dbReference type="InterPro" id="IPR036855">
    <property type="entry name" value="Znf_CCCH_sf"/>
</dbReference>
<evidence type="ECO:0000256" key="2">
    <source>
        <dbReference type="ARBA" id="ARBA00022723"/>
    </source>
</evidence>
<feature type="compositionally biased region" description="Polar residues" evidence="7">
    <location>
        <begin position="204"/>
        <end position="214"/>
    </location>
</feature>
<reference evidence="9 10" key="1">
    <citation type="journal article" date="2019" name="Fungal Biol. Biotechnol.">
        <title>Draft genome sequence of fastidious pathogen Ceratobasidium theobromae, which causes vascular-streak dieback in Theobroma cacao.</title>
        <authorList>
            <person name="Ali S.S."/>
            <person name="Asman A."/>
            <person name="Shao J."/>
            <person name="Firmansyah A.P."/>
            <person name="Susilo A.W."/>
            <person name="Rosmana A."/>
            <person name="McMahon P."/>
            <person name="Junaid M."/>
            <person name="Guest D."/>
            <person name="Kheng T.Y."/>
            <person name="Meinhardt L.W."/>
            <person name="Bailey B.A."/>
        </authorList>
    </citation>
    <scope>NUCLEOTIDE SEQUENCE [LARGE SCALE GENOMIC DNA]</scope>
    <source>
        <strain evidence="9 10">CT2</strain>
    </source>
</reference>
<protein>
    <recommendedName>
        <fullName evidence="8">C3H1-type domain-containing protein</fullName>
    </recommendedName>
</protein>
<sequence>MSFAPKSDTVCKYYLQGQCRFGTNCRFAHPPGQGPANSGTGAFRNQTWTAKDAKPILFDAESIRKDLTQGVDRPLYPLSSYGPGKCVPCIIDGLDQSPEELRVAAWSAVREGAGLDGYKSHEKQLIDAAQALISSASSTGAITLDEAKRVWNAVDERGVPNPNAQSEAKSRLRERLQPSAPKSVFGTNTTPTSSFGSTTFGSPQPAQTSAFGSSTFVKPGSGAFGSNTGSGTFGGSNTASTFGGSSQPSAFGASQPSAFGTSTQTAGSAFGSSSNASAPAFGQAGFGAKPAFGQSAFGSSTTPTSAFGTSASAPAFGQAGFGGPAPAFGQSGFGAKPATSAFGSSTGGGFGAFAAKASSFGGTGTGNTSAFGASASGPSAFSSGASGTTPTFGTTGGGFGAFASKSSTFSGQTNTGSAFGSSTNNTNNTGNLFVQTAPATTANNNPGEGMDSDTPTTATPPTSIFGQTAPSVTTSAFGQSQPASGFGSTSAFGSKSAFGSSAFSTAPATNTTSAFGTPATNATNVTNATNATNTTSAFGSSTTNTTSAFGSTSTFGTAAKPSAFGGTSAFGSGSTTTSAFGSSFSAPSAFGQSKPNPFGPKSAKDRDPYAGLLPEDYISTLSEGIINAFKAEKFELGSIPECVPPLEMR</sequence>
<dbReference type="SMART" id="SM00356">
    <property type="entry name" value="ZnF_C3H1"/>
    <property type="match status" value="1"/>
</dbReference>
<evidence type="ECO:0000256" key="3">
    <source>
        <dbReference type="ARBA" id="ARBA00022771"/>
    </source>
</evidence>
<organism evidence="9 10">
    <name type="scientific">Ceratobasidium theobromae</name>
    <dbReference type="NCBI Taxonomy" id="1582974"/>
    <lineage>
        <taxon>Eukaryota</taxon>
        <taxon>Fungi</taxon>
        <taxon>Dikarya</taxon>
        <taxon>Basidiomycota</taxon>
        <taxon>Agaricomycotina</taxon>
        <taxon>Agaricomycetes</taxon>
        <taxon>Cantharellales</taxon>
        <taxon>Ceratobasidiaceae</taxon>
        <taxon>Ceratobasidium</taxon>
    </lineage>
</organism>
<dbReference type="Proteomes" id="UP000383932">
    <property type="component" value="Unassembled WGS sequence"/>
</dbReference>
<proteinExistence type="predicted"/>
<dbReference type="PANTHER" id="PTHR46527">
    <property type="entry name" value="NUCLEOPORIN-LIKE PROTEIN 2"/>
    <property type="match status" value="1"/>
</dbReference>
<comment type="subcellular location">
    <subcellularLocation>
        <location evidence="1">Nucleus</location>
    </subcellularLocation>
</comment>
<evidence type="ECO:0000256" key="7">
    <source>
        <dbReference type="SAM" id="MobiDB-lite"/>
    </source>
</evidence>
<dbReference type="Pfam" id="PF18044">
    <property type="entry name" value="zf-CCCH_4"/>
    <property type="match status" value="1"/>
</dbReference>